<keyword evidence="5 9" id="KW-0812">Transmembrane</keyword>
<sequence>MRYINKRDLYIVANYLGKIMQGMGIAILSPLIVALIYQEHIYYIGFIIPSLISIIIGTLLGKLNSTCKRVRLKHGMIVSSLAWLWAALIGALVMYTCLEISFINAFFENMSAWTGSGFTVFTNVEILPRSILFLRSLEQWIGGLGIVVIMIGILIHSGTATSCLYKSEAREERIKPSVANTLKKILQIYLIYTFIGIVLFIIAGMPIFDAINNTFTAISTGGMSIKNANMRFYQNNVYYTISIFIMILGATSFLSHYQAVKTRGKSIFKDIQFTVMIGLVILASVILTLATNFMPMDVVYHVTSAVTTTGASINSATNIAAWTTFMKGIIIILMVIGGAAGSTVGAVKIVRVITLIRGIYKNIINIISPEGRIVNMKMSNKQLNEKQIRKASSYISIYLIFIVIGWLVMIFYGFDGMNSLFEVVSAQGNVGLSTGLVNGQMPFGAKIMFIFNMWIGRLEIIPVLVLLRSIIELFKGIVSKNPYI</sequence>
<keyword evidence="8 9" id="KW-0472">Membrane</keyword>
<evidence type="ECO:0000256" key="9">
    <source>
        <dbReference type="SAM" id="Phobius"/>
    </source>
</evidence>
<keyword evidence="6 9" id="KW-1133">Transmembrane helix</keyword>
<dbReference type="EMBL" id="NIZT01000038">
    <property type="protein sequence ID" value="RBQ22854.1"/>
    <property type="molecule type" value="Genomic_DNA"/>
</dbReference>
<reference evidence="10 11" key="1">
    <citation type="submission" date="2018-06" db="EMBL/GenBank/DDBJ databases">
        <title>Genomic insight into two independent archaeal endosymbiosis events.</title>
        <authorList>
            <person name="Lind A.E."/>
            <person name="Lewis W.H."/>
            <person name="Spang A."/>
            <person name="Guy L."/>
            <person name="Embley M.T."/>
            <person name="Ettema T.J.G."/>
        </authorList>
    </citation>
    <scope>NUCLEOTIDE SEQUENCE [LARGE SCALE GENOMIC DNA]</scope>
    <source>
        <strain evidence="10">NOE</strain>
    </source>
</reference>
<feature type="transmembrane region" description="Helical" evidence="9">
    <location>
        <begin position="12"/>
        <end position="35"/>
    </location>
</feature>
<evidence type="ECO:0000256" key="7">
    <source>
        <dbReference type="ARBA" id="ARBA00023065"/>
    </source>
</evidence>
<feature type="transmembrane region" description="Helical" evidence="9">
    <location>
        <begin position="447"/>
        <end position="467"/>
    </location>
</feature>
<dbReference type="PANTHER" id="PTHR32024">
    <property type="entry name" value="TRK SYSTEM POTASSIUM UPTAKE PROTEIN TRKG-RELATED"/>
    <property type="match status" value="1"/>
</dbReference>
<keyword evidence="7" id="KW-0406">Ion transport</keyword>
<dbReference type="PANTHER" id="PTHR32024:SF2">
    <property type="entry name" value="TRK SYSTEM POTASSIUM UPTAKE PROTEIN TRKG-RELATED"/>
    <property type="match status" value="1"/>
</dbReference>
<feature type="transmembrane region" description="Helical" evidence="9">
    <location>
        <begin position="237"/>
        <end position="259"/>
    </location>
</feature>
<dbReference type="GO" id="GO:0030001">
    <property type="term" value="P:metal ion transport"/>
    <property type="evidence" value="ECO:0007669"/>
    <property type="project" value="UniProtKB-ARBA"/>
</dbReference>
<name>A0A366MB85_9EURY</name>
<feature type="transmembrane region" description="Helical" evidence="9">
    <location>
        <begin position="186"/>
        <end position="208"/>
    </location>
</feature>
<evidence type="ECO:0000256" key="6">
    <source>
        <dbReference type="ARBA" id="ARBA00022989"/>
    </source>
</evidence>
<feature type="transmembrane region" description="Helical" evidence="9">
    <location>
        <begin position="329"/>
        <end position="350"/>
    </location>
</feature>
<evidence type="ECO:0000256" key="1">
    <source>
        <dbReference type="ARBA" id="ARBA00004651"/>
    </source>
</evidence>
<keyword evidence="4" id="KW-1003">Cell membrane</keyword>
<keyword evidence="3" id="KW-0813">Transport</keyword>
<evidence type="ECO:0000256" key="8">
    <source>
        <dbReference type="ARBA" id="ARBA00023136"/>
    </source>
</evidence>
<dbReference type="AlphaFoldDB" id="A0A366MB85"/>
<feature type="transmembrane region" description="Helical" evidence="9">
    <location>
        <begin position="271"/>
        <end position="290"/>
    </location>
</feature>
<gene>
    <name evidence="10" type="ORF">ALNOE001_14270</name>
</gene>
<comment type="caution">
    <text evidence="10">The sequence shown here is derived from an EMBL/GenBank/DDBJ whole genome shotgun (WGS) entry which is preliminary data.</text>
</comment>
<dbReference type="Pfam" id="PF02386">
    <property type="entry name" value="TrkH"/>
    <property type="match status" value="2"/>
</dbReference>
<dbReference type="Proteomes" id="UP000253099">
    <property type="component" value="Unassembled WGS sequence"/>
</dbReference>
<dbReference type="GO" id="GO:0008324">
    <property type="term" value="F:monoatomic cation transmembrane transporter activity"/>
    <property type="evidence" value="ECO:0007669"/>
    <property type="project" value="InterPro"/>
</dbReference>
<comment type="similarity">
    <text evidence="2">Belongs to the TrkH potassium transport family.</text>
</comment>
<feature type="transmembrane region" description="Helical" evidence="9">
    <location>
        <begin position="82"/>
        <end position="107"/>
    </location>
</feature>
<feature type="transmembrane region" description="Helical" evidence="9">
    <location>
        <begin position="140"/>
        <end position="165"/>
    </location>
</feature>
<feature type="transmembrane region" description="Helical" evidence="9">
    <location>
        <begin position="395"/>
        <end position="414"/>
    </location>
</feature>
<feature type="transmembrane region" description="Helical" evidence="9">
    <location>
        <begin position="41"/>
        <end position="61"/>
    </location>
</feature>
<organism evidence="10 11">
    <name type="scientific">Candidatus Methanobinarius endosymbioticus</name>
    <dbReference type="NCBI Taxonomy" id="2006182"/>
    <lineage>
        <taxon>Archaea</taxon>
        <taxon>Methanobacteriati</taxon>
        <taxon>Methanobacteriota</taxon>
        <taxon>Methanomada group</taxon>
        <taxon>Methanobacteria</taxon>
        <taxon>Methanobacteriales</taxon>
        <taxon>Methanobacteriaceae</taxon>
        <taxon>Candidatus Methanobinarius</taxon>
    </lineage>
</organism>
<evidence type="ECO:0000313" key="10">
    <source>
        <dbReference type="EMBL" id="RBQ22854.1"/>
    </source>
</evidence>
<proteinExistence type="inferred from homology"/>
<protein>
    <recommendedName>
        <fullName evidence="12">Potassium transporter</fullName>
    </recommendedName>
</protein>
<dbReference type="GO" id="GO:0005886">
    <property type="term" value="C:plasma membrane"/>
    <property type="evidence" value="ECO:0007669"/>
    <property type="project" value="UniProtKB-SubCell"/>
</dbReference>
<evidence type="ECO:0008006" key="12">
    <source>
        <dbReference type="Google" id="ProtNLM"/>
    </source>
</evidence>
<comment type="subcellular location">
    <subcellularLocation>
        <location evidence="1">Cell membrane</location>
        <topology evidence="1">Multi-pass membrane protein</topology>
    </subcellularLocation>
</comment>
<evidence type="ECO:0000256" key="4">
    <source>
        <dbReference type="ARBA" id="ARBA00022475"/>
    </source>
</evidence>
<keyword evidence="11" id="KW-1185">Reference proteome</keyword>
<evidence type="ECO:0000256" key="3">
    <source>
        <dbReference type="ARBA" id="ARBA00022448"/>
    </source>
</evidence>
<evidence type="ECO:0000313" key="11">
    <source>
        <dbReference type="Proteomes" id="UP000253099"/>
    </source>
</evidence>
<evidence type="ECO:0000256" key="5">
    <source>
        <dbReference type="ARBA" id="ARBA00022692"/>
    </source>
</evidence>
<evidence type="ECO:0000256" key="2">
    <source>
        <dbReference type="ARBA" id="ARBA00009137"/>
    </source>
</evidence>
<dbReference type="InterPro" id="IPR003445">
    <property type="entry name" value="Cat_transpt"/>
</dbReference>
<accession>A0A366MB85</accession>